<reference evidence="2 3" key="1">
    <citation type="journal article" date="2016" name="Front. Microbiol.">
        <title>Fuerstia marisgermanicae gen. nov., sp. nov., an Unusual Member of the Phylum Planctomycetes from the German Wadden Sea.</title>
        <authorList>
            <person name="Kohn T."/>
            <person name="Heuer A."/>
            <person name="Jogler M."/>
            <person name="Vollmers J."/>
            <person name="Boedeker C."/>
            <person name="Bunk B."/>
            <person name="Rast P."/>
            <person name="Borchert D."/>
            <person name="Glockner I."/>
            <person name="Freese H.M."/>
            <person name="Klenk H.P."/>
            <person name="Overmann J."/>
            <person name="Kaster A.K."/>
            <person name="Rohde M."/>
            <person name="Wiegand S."/>
            <person name="Jogler C."/>
        </authorList>
    </citation>
    <scope>NUCLEOTIDE SEQUENCE [LARGE SCALE GENOMIC DNA]</scope>
    <source>
        <strain evidence="2 3">NH11</strain>
    </source>
</reference>
<dbReference type="Proteomes" id="UP000187735">
    <property type="component" value="Chromosome"/>
</dbReference>
<evidence type="ECO:0000313" key="3">
    <source>
        <dbReference type="Proteomes" id="UP000187735"/>
    </source>
</evidence>
<dbReference type="InterPro" id="IPR013424">
    <property type="entry name" value="Ice-binding_C"/>
</dbReference>
<dbReference type="RefSeq" id="WP_077023949.1">
    <property type="nucleotide sequence ID" value="NZ_CP017641.1"/>
</dbReference>
<feature type="transmembrane region" description="Helical" evidence="1">
    <location>
        <begin position="372"/>
        <end position="388"/>
    </location>
</feature>
<organism evidence="2 3">
    <name type="scientific">Fuerstiella marisgermanici</name>
    <dbReference type="NCBI Taxonomy" id="1891926"/>
    <lineage>
        <taxon>Bacteria</taxon>
        <taxon>Pseudomonadati</taxon>
        <taxon>Planctomycetota</taxon>
        <taxon>Planctomycetia</taxon>
        <taxon>Planctomycetales</taxon>
        <taxon>Planctomycetaceae</taxon>
        <taxon>Fuerstiella</taxon>
    </lineage>
</organism>
<dbReference type="AlphaFoldDB" id="A0A1P8WE06"/>
<evidence type="ECO:0000313" key="2">
    <source>
        <dbReference type="EMBL" id="APZ92308.1"/>
    </source>
</evidence>
<dbReference type="EMBL" id="CP017641">
    <property type="protein sequence ID" value="APZ92308.1"/>
    <property type="molecule type" value="Genomic_DNA"/>
</dbReference>
<dbReference type="SUPFAM" id="SSF63829">
    <property type="entry name" value="Calcium-dependent phosphotriesterase"/>
    <property type="match status" value="1"/>
</dbReference>
<accession>A0A1P8WE06</accession>
<keyword evidence="1" id="KW-0472">Membrane</keyword>
<sequence length="399" mass="40894">MGKRASHLKSFGVLAGIIVMGLFEEPPRADAGIMTTYVTGESAGSNVIFKVTLDASIAGSGTVGVAVTEDRGLHLDGIDFAPHGDGHTGVMVGIPDGKVGFYNVVTGATLPDFIADTSAVAGATGSATHPSSVLSTPTHLYYVENQFGFDGSSDHRIMRKAFSGGPEEVVFDGGVAGAGGLVEFEGLEIVDDRLYFFAQDPAPAPAATTRALMSIDLDGAGIWDGSAPTAHITGLARGAIGGPPVPGVSDGSDELDFDPSSGLLFGTNIINGEFIAYDPALGMEVVPGLLGSTSHFIDGGHFLSAGAEIDGIRADGDGHLVFTGRGGIIGAIDIENVMTLGAADLSSVYTLFDSPAFTFDDLTPLIAVPEPTAVPLLLVATGLGLFAVRRRRRCVLEGD</sequence>
<dbReference type="KEGG" id="fmr:Fuma_01918"/>
<keyword evidence="1" id="KW-0812">Transmembrane</keyword>
<keyword evidence="3" id="KW-1185">Reference proteome</keyword>
<evidence type="ECO:0000256" key="1">
    <source>
        <dbReference type="SAM" id="Phobius"/>
    </source>
</evidence>
<protein>
    <recommendedName>
        <fullName evidence="4">PEP-CTERM protein-sorting domain-containing protein</fullName>
    </recommendedName>
</protein>
<gene>
    <name evidence="2" type="ORF">Fuma_01918</name>
</gene>
<dbReference type="NCBIfam" id="TIGR02595">
    <property type="entry name" value="PEP_CTERM"/>
    <property type="match status" value="1"/>
</dbReference>
<proteinExistence type="predicted"/>
<name>A0A1P8WE06_9PLAN</name>
<dbReference type="STRING" id="1891926.Fuma_01918"/>
<keyword evidence="1" id="KW-1133">Transmembrane helix</keyword>
<evidence type="ECO:0008006" key="4">
    <source>
        <dbReference type="Google" id="ProtNLM"/>
    </source>
</evidence>